<dbReference type="AlphaFoldDB" id="A0A0V0QV12"/>
<name>A0A0V0QV12_PSEPJ</name>
<keyword evidence="3" id="KW-1185">Reference proteome</keyword>
<dbReference type="GO" id="GO:0071014">
    <property type="term" value="C:post-mRNA release spliceosomal complex"/>
    <property type="evidence" value="ECO:0007669"/>
    <property type="project" value="TreeGrafter"/>
</dbReference>
<dbReference type="EMBL" id="LDAU01000105">
    <property type="protein sequence ID" value="KRX05701.1"/>
    <property type="molecule type" value="Genomic_DNA"/>
</dbReference>
<dbReference type="Proteomes" id="UP000054937">
    <property type="component" value="Unassembled WGS sequence"/>
</dbReference>
<organism evidence="2 3">
    <name type="scientific">Pseudocohnilembus persalinus</name>
    <name type="common">Ciliate</name>
    <dbReference type="NCBI Taxonomy" id="266149"/>
    <lineage>
        <taxon>Eukaryota</taxon>
        <taxon>Sar</taxon>
        <taxon>Alveolata</taxon>
        <taxon>Ciliophora</taxon>
        <taxon>Intramacronucleata</taxon>
        <taxon>Oligohymenophorea</taxon>
        <taxon>Scuticociliatia</taxon>
        <taxon>Philasterida</taxon>
        <taxon>Pseudocohnilembidae</taxon>
        <taxon>Pseudocohnilembus</taxon>
    </lineage>
</organism>
<dbReference type="OrthoDB" id="10261348at2759"/>
<keyword evidence="1" id="KW-0175">Coiled coil</keyword>
<feature type="coiled-coil region" evidence="1">
    <location>
        <begin position="104"/>
        <end position="142"/>
    </location>
</feature>
<protein>
    <submittedName>
        <fullName evidence="2">Uncharacterized protein</fullName>
    </submittedName>
</protein>
<evidence type="ECO:0000313" key="2">
    <source>
        <dbReference type="EMBL" id="KRX05701.1"/>
    </source>
</evidence>
<dbReference type="InterPro" id="IPR013169">
    <property type="entry name" value="mRNA_splic_Cwf18-like"/>
</dbReference>
<sequence length="212" mass="25208">MAEFNQNIDEFYLNLQSSKGEQPEEKKELQFVNYVTKDEELSEFNPRKQKNQALEIEDQYFKETDAFVQNFLNEEQSKQINIIPKKSNVDLKRFLTPKLEKLNKKTEKAIIKLLKDKLKKEKEEEVKEQNKEKEQKKLIEQQILEQKIQKEKEIESTYNPVFSADGYKYDAEIVDDIEEQDYSNMPANTLIKDLDAEFNIFANFDEDLEESS</sequence>
<gene>
    <name evidence="2" type="ORF">PPERSA_09841</name>
</gene>
<dbReference type="PANTHER" id="PTHR31551">
    <property type="entry name" value="PRE-MRNA-SPLICING FACTOR CWF18"/>
    <property type="match status" value="1"/>
</dbReference>
<evidence type="ECO:0000313" key="3">
    <source>
        <dbReference type="Proteomes" id="UP000054937"/>
    </source>
</evidence>
<accession>A0A0V0QV12</accession>
<evidence type="ECO:0000256" key="1">
    <source>
        <dbReference type="SAM" id="Coils"/>
    </source>
</evidence>
<dbReference type="InParanoid" id="A0A0V0QV12"/>
<dbReference type="GO" id="GO:0005684">
    <property type="term" value="C:U2-type spliceosomal complex"/>
    <property type="evidence" value="ECO:0007669"/>
    <property type="project" value="TreeGrafter"/>
</dbReference>
<comment type="caution">
    <text evidence="2">The sequence shown here is derived from an EMBL/GenBank/DDBJ whole genome shotgun (WGS) entry which is preliminary data.</text>
</comment>
<dbReference type="Pfam" id="PF08315">
    <property type="entry name" value="cwf18"/>
    <property type="match status" value="1"/>
</dbReference>
<reference evidence="2 3" key="1">
    <citation type="journal article" date="2015" name="Sci. Rep.">
        <title>Genome of the facultative scuticociliatosis pathogen Pseudocohnilembus persalinus provides insight into its virulence through horizontal gene transfer.</title>
        <authorList>
            <person name="Xiong J."/>
            <person name="Wang G."/>
            <person name="Cheng J."/>
            <person name="Tian M."/>
            <person name="Pan X."/>
            <person name="Warren A."/>
            <person name="Jiang C."/>
            <person name="Yuan D."/>
            <person name="Miao W."/>
        </authorList>
    </citation>
    <scope>NUCLEOTIDE SEQUENCE [LARGE SCALE GENOMIC DNA]</scope>
    <source>
        <strain evidence="2">36N120E</strain>
    </source>
</reference>
<proteinExistence type="predicted"/>
<dbReference type="PANTHER" id="PTHR31551:SF1">
    <property type="entry name" value="COILED-COIL DOMAIN-CONTAINING PROTEIN 12"/>
    <property type="match status" value="1"/>
</dbReference>